<proteinExistence type="predicted"/>
<sequence>MAECNVTIRTKRPYRKVYFTWMIDNVSKFSRKLHSSAFSTDNDCKHKFQVIAKFSEMFPDVHISSVSIGLQRVDSEIEPLNVASKVKLLNIDGDQYFYQKSRWVTWKRDDAPIYVLTELFTDLPDKLKIPEVKTSISSEDDHKWWALKGKNC</sequence>
<dbReference type="AlphaFoldDB" id="A0A8T0E6A5"/>
<accession>A0A8T0E6A5</accession>
<dbReference type="Proteomes" id="UP000807504">
    <property type="component" value="Unassembled WGS sequence"/>
</dbReference>
<organism evidence="1 2">
    <name type="scientific">Argiope bruennichi</name>
    <name type="common">Wasp spider</name>
    <name type="synonym">Aranea bruennichi</name>
    <dbReference type="NCBI Taxonomy" id="94029"/>
    <lineage>
        <taxon>Eukaryota</taxon>
        <taxon>Metazoa</taxon>
        <taxon>Ecdysozoa</taxon>
        <taxon>Arthropoda</taxon>
        <taxon>Chelicerata</taxon>
        <taxon>Arachnida</taxon>
        <taxon>Araneae</taxon>
        <taxon>Araneomorphae</taxon>
        <taxon>Entelegynae</taxon>
        <taxon>Araneoidea</taxon>
        <taxon>Araneidae</taxon>
        <taxon>Argiope</taxon>
    </lineage>
</organism>
<dbReference type="Gene3D" id="2.60.210.10">
    <property type="entry name" value="Apoptosis, Tumor Necrosis Factor Receptor Associated Protein 2, Chain A"/>
    <property type="match status" value="1"/>
</dbReference>
<keyword evidence="2" id="KW-1185">Reference proteome</keyword>
<evidence type="ECO:0000313" key="1">
    <source>
        <dbReference type="EMBL" id="KAF8767323.1"/>
    </source>
</evidence>
<evidence type="ECO:0000313" key="2">
    <source>
        <dbReference type="Proteomes" id="UP000807504"/>
    </source>
</evidence>
<reference evidence="1" key="1">
    <citation type="journal article" date="2020" name="bioRxiv">
        <title>Chromosome-level reference genome of the European wasp spider Argiope bruennichi: a resource for studies on range expansion and evolutionary adaptation.</title>
        <authorList>
            <person name="Sheffer M.M."/>
            <person name="Hoppe A."/>
            <person name="Krehenwinkel H."/>
            <person name="Uhl G."/>
            <person name="Kuss A.W."/>
            <person name="Jensen L."/>
            <person name="Jensen C."/>
            <person name="Gillespie R.G."/>
            <person name="Hoff K.J."/>
            <person name="Prost S."/>
        </authorList>
    </citation>
    <scope>NUCLEOTIDE SEQUENCE</scope>
</reference>
<reference evidence="1" key="2">
    <citation type="submission" date="2020-06" db="EMBL/GenBank/DDBJ databases">
        <authorList>
            <person name="Sheffer M."/>
        </authorList>
    </citation>
    <scope>NUCLEOTIDE SEQUENCE</scope>
</reference>
<gene>
    <name evidence="1" type="ORF">HNY73_020303</name>
</gene>
<name>A0A8T0E6A5_ARGBR</name>
<dbReference type="InterPro" id="IPR008974">
    <property type="entry name" value="TRAF-like"/>
</dbReference>
<dbReference type="SUPFAM" id="SSF49599">
    <property type="entry name" value="TRAF domain-like"/>
    <property type="match status" value="1"/>
</dbReference>
<dbReference type="EMBL" id="JABXBU010002230">
    <property type="protein sequence ID" value="KAF8767323.1"/>
    <property type="molecule type" value="Genomic_DNA"/>
</dbReference>
<protein>
    <submittedName>
        <fullName evidence="1">Uncharacterized protein</fullName>
    </submittedName>
</protein>
<comment type="caution">
    <text evidence="1">The sequence shown here is derived from an EMBL/GenBank/DDBJ whole genome shotgun (WGS) entry which is preliminary data.</text>
</comment>